<evidence type="ECO:0000313" key="4">
    <source>
        <dbReference type="Proteomes" id="UP000297280"/>
    </source>
</evidence>
<keyword evidence="4" id="KW-1185">Reference proteome</keyword>
<dbReference type="AlphaFoldDB" id="A0A4Z1KRS3"/>
<accession>A0A4Z1KRS3</accession>
<dbReference type="PANTHER" id="PTHR43157">
    <property type="entry name" value="PHOSPHATIDYLINOSITOL-GLYCAN BIOSYNTHESIS CLASS F PROTEIN-RELATED"/>
    <property type="match status" value="1"/>
</dbReference>
<evidence type="ECO:0000313" key="3">
    <source>
        <dbReference type="EMBL" id="TGO84859.1"/>
    </source>
</evidence>
<dbReference type="Gene3D" id="3.40.50.720">
    <property type="entry name" value="NAD(P)-binding Rossmann-like Domain"/>
    <property type="match status" value="1"/>
</dbReference>
<dbReference type="Proteomes" id="UP000297280">
    <property type="component" value="Unassembled WGS sequence"/>
</dbReference>
<organism evidence="3 4">
    <name type="scientific">Botrytis porri</name>
    <dbReference type="NCBI Taxonomy" id="87229"/>
    <lineage>
        <taxon>Eukaryota</taxon>
        <taxon>Fungi</taxon>
        <taxon>Dikarya</taxon>
        <taxon>Ascomycota</taxon>
        <taxon>Pezizomycotina</taxon>
        <taxon>Leotiomycetes</taxon>
        <taxon>Helotiales</taxon>
        <taxon>Sclerotiniaceae</taxon>
        <taxon>Botrytis</taxon>
    </lineage>
</organism>
<evidence type="ECO:0000256" key="1">
    <source>
        <dbReference type="ARBA" id="ARBA00023002"/>
    </source>
</evidence>
<keyword evidence="1" id="KW-0560">Oxidoreductase</keyword>
<keyword evidence="2" id="KW-0732">Signal</keyword>
<dbReference type="SUPFAM" id="SSF51735">
    <property type="entry name" value="NAD(P)-binding Rossmann-fold domains"/>
    <property type="match status" value="1"/>
</dbReference>
<evidence type="ECO:0008006" key="5">
    <source>
        <dbReference type="Google" id="ProtNLM"/>
    </source>
</evidence>
<protein>
    <recommendedName>
        <fullName evidence="5">Ketoreductase (KR) domain-containing protein</fullName>
    </recommendedName>
</protein>
<evidence type="ECO:0000256" key="2">
    <source>
        <dbReference type="SAM" id="SignalP"/>
    </source>
</evidence>
<name>A0A4Z1KRS3_9HELO</name>
<feature type="signal peptide" evidence="2">
    <location>
        <begin position="1"/>
        <end position="16"/>
    </location>
</feature>
<dbReference type="GO" id="GO:0016491">
    <property type="term" value="F:oxidoreductase activity"/>
    <property type="evidence" value="ECO:0007669"/>
    <property type="project" value="UniProtKB-KW"/>
</dbReference>
<gene>
    <name evidence="3" type="ORF">BPOR_0457g00040</name>
</gene>
<dbReference type="STRING" id="87229.A0A4Z1KRS3"/>
<feature type="chain" id="PRO_5021436607" description="Ketoreductase (KR) domain-containing protein" evidence="2">
    <location>
        <begin position="17"/>
        <end position="301"/>
    </location>
</feature>
<proteinExistence type="predicted"/>
<comment type="caution">
    <text evidence="3">The sequence shown here is derived from an EMBL/GenBank/DDBJ whole genome shotgun (WGS) entry which is preliminary data.</text>
</comment>
<dbReference type="PANTHER" id="PTHR43157:SF31">
    <property type="entry name" value="PHOSPHATIDYLINOSITOL-GLYCAN BIOSYNTHESIS CLASS F PROTEIN"/>
    <property type="match status" value="1"/>
</dbReference>
<dbReference type="EMBL" id="PQXO01000456">
    <property type="protein sequence ID" value="TGO84859.1"/>
    <property type="molecule type" value="Genomic_DNA"/>
</dbReference>
<sequence length="301" mass="33607">MVFALLLLLYSQLIVRVPKPITSFEGLEFEAAKYHLKLKASRVILACRSLEKADKVKVELEQTFAIYGNVVEIWQVDLSSYASAKTLPCLDVMLLNAGILTKEYRVAEDNESTITVSVISTFLIVVLMPKLKKTAKYFNTTPHMTIVSSDLHFLSDFSEWQIDDIFTTLNGKKTAHMDDRYNVSKLMEILIVCHFVSLYGADYPVVFNTLHPGWSQSNLSDEIVTPFLKKLGNCMGRITEEGAKSLVLATTFGKESHGKYVGNGGHLSESSYVTSKDGAAACDKLWTQLSSKSEKIRPNVM</sequence>
<dbReference type="InterPro" id="IPR036291">
    <property type="entry name" value="NAD(P)-bd_dom_sf"/>
</dbReference>
<reference evidence="3 4" key="1">
    <citation type="submission" date="2017-12" db="EMBL/GenBank/DDBJ databases">
        <title>Comparative genomics of Botrytis spp.</title>
        <authorList>
            <person name="Valero-Jimenez C.A."/>
            <person name="Tapia P."/>
            <person name="Veloso J."/>
            <person name="Silva-Moreno E."/>
            <person name="Staats M."/>
            <person name="Valdes J.H."/>
            <person name="Van Kan J.A.L."/>
        </authorList>
    </citation>
    <scope>NUCLEOTIDE SEQUENCE [LARGE SCALE GENOMIC DNA]</scope>
    <source>
        <strain evidence="3 4">MUCL3349</strain>
    </source>
</reference>